<evidence type="ECO:0000259" key="1">
    <source>
        <dbReference type="Pfam" id="PF08268"/>
    </source>
</evidence>
<dbReference type="InterPro" id="IPR017451">
    <property type="entry name" value="F-box-assoc_interact_dom"/>
</dbReference>
<evidence type="ECO:0000313" key="2">
    <source>
        <dbReference type="EMBL" id="GER53078.1"/>
    </source>
</evidence>
<organism evidence="2 3">
    <name type="scientific">Striga asiatica</name>
    <name type="common">Asiatic witchweed</name>
    <name type="synonym">Buchnera asiatica</name>
    <dbReference type="NCBI Taxonomy" id="4170"/>
    <lineage>
        <taxon>Eukaryota</taxon>
        <taxon>Viridiplantae</taxon>
        <taxon>Streptophyta</taxon>
        <taxon>Embryophyta</taxon>
        <taxon>Tracheophyta</taxon>
        <taxon>Spermatophyta</taxon>
        <taxon>Magnoliopsida</taxon>
        <taxon>eudicotyledons</taxon>
        <taxon>Gunneridae</taxon>
        <taxon>Pentapetalae</taxon>
        <taxon>asterids</taxon>
        <taxon>lamiids</taxon>
        <taxon>Lamiales</taxon>
        <taxon>Orobanchaceae</taxon>
        <taxon>Buchnereae</taxon>
        <taxon>Striga</taxon>
    </lineage>
</organism>
<dbReference type="InterPro" id="IPR050796">
    <property type="entry name" value="SCF_F-box_component"/>
</dbReference>
<evidence type="ECO:0000313" key="3">
    <source>
        <dbReference type="Proteomes" id="UP000325081"/>
    </source>
</evidence>
<reference evidence="3" key="1">
    <citation type="journal article" date="2019" name="Curr. Biol.">
        <title>Genome Sequence of Striga asiatica Provides Insight into the Evolution of Plant Parasitism.</title>
        <authorList>
            <person name="Yoshida S."/>
            <person name="Kim S."/>
            <person name="Wafula E.K."/>
            <person name="Tanskanen J."/>
            <person name="Kim Y.M."/>
            <person name="Honaas L."/>
            <person name="Yang Z."/>
            <person name="Spallek T."/>
            <person name="Conn C.E."/>
            <person name="Ichihashi Y."/>
            <person name="Cheong K."/>
            <person name="Cui S."/>
            <person name="Der J.P."/>
            <person name="Gundlach H."/>
            <person name="Jiao Y."/>
            <person name="Hori C."/>
            <person name="Ishida J.K."/>
            <person name="Kasahara H."/>
            <person name="Kiba T."/>
            <person name="Kim M.S."/>
            <person name="Koo N."/>
            <person name="Laohavisit A."/>
            <person name="Lee Y.H."/>
            <person name="Lumba S."/>
            <person name="McCourt P."/>
            <person name="Mortimer J.C."/>
            <person name="Mutuku J.M."/>
            <person name="Nomura T."/>
            <person name="Sasaki-Sekimoto Y."/>
            <person name="Seto Y."/>
            <person name="Wang Y."/>
            <person name="Wakatake T."/>
            <person name="Sakakibara H."/>
            <person name="Demura T."/>
            <person name="Yamaguchi S."/>
            <person name="Yoneyama K."/>
            <person name="Manabe R.I."/>
            <person name="Nelson D.C."/>
            <person name="Schulman A.H."/>
            <person name="Timko M.P."/>
            <person name="dePamphilis C.W."/>
            <person name="Choi D."/>
            <person name="Shirasu K."/>
        </authorList>
    </citation>
    <scope>NUCLEOTIDE SEQUENCE [LARGE SCALE GENOMIC DNA]</scope>
    <source>
        <strain evidence="3">cv. UVA1</strain>
    </source>
</reference>
<dbReference type="PANTHER" id="PTHR31672:SF13">
    <property type="entry name" value="F-BOX PROTEIN CPR30-LIKE"/>
    <property type="match status" value="1"/>
</dbReference>
<gene>
    <name evidence="2" type="ORF">STAS_30571</name>
</gene>
<feature type="domain" description="F-box associated beta-propeller type 3" evidence="1">
    <location>
        <begin position="49"/>
        <end position="296"/>
    </location>
</feature>
<sequence>WKKNNKSKLNLCKTFSTTCDNWLHTKEEQVYITVEQHPRIEDLDYVVVSIDKENLEPTILTKIDNPFPDCVFHPYDSCNGLILLLYDNIWGKDPDISQEAIWNPTTNKLKIIPTSPFTLDPYKNYKKKICNHFGFGYDSTCNDYKVIRFLERYDRSLAVAELYSLKTNSWKHVYFNPISLYPYGDPFAKIHANGTYYRLDIVDLNYIDSNSIRPFNFATEEFDSLYIPIPPTDKLNRYKFCHMKLVEYWGSLGFLASTSMWVDGVKYNDFELWVWDDANLLWRLESTFLVNKMHSFMGLFENDKLFYLQLGLGGHLTVQDCAMNKVMNLSNVCSQRVGKIFPFVENYVSLSSYGK</sequence>
<proteinExistence type="predicted"/>
<dbReference type="PANTHER" id="PTHR31672">
    <property type="entry name" value="BNACNNG10540D PROTEIN"/>
    <property type="match status" value="1"/>
</dbReference>
<keyword evidence="3" id="KW-1185">Reference proteome</keyword>
<name>A0A5A7R6M0_STRAF</name>
<protein>
    <submittedName>
        <fullName evidence="2">F-box protein</fullName>
    </submittedName>
</protein>
<feature type="non-terminal residue" evidence="2">
    <location>
        <position position="355"/>
    </location>
</feature>
<dbReference type="OrthoDB" id="913973at2759"/>
<dbReference type="EMBL" id="BKCP01010514">
    <property type="protein sequence ID" value="GER53078.1"/>
    <property type="molecule type" value="Genomic_DNA"/>
</dbReference>
<feature type="non-terminal residue" evidence="2">
    <location>
        <position position="1"/>
    </location>
</feature>
<comment type="caution">
    <text evidence="2">The sequence shown here is derived from an EMBL/GenBank/DDBJ whole genome shotgun (WGS) entry which is preliminary data.</text>
</comment>
<dbReference type="InterPro" id="IPR013187">
    <property type="entry name" value="F-box-assoc_dom_typ3"/>
</dbReference>
<dbReference type="Pfam" id="PF08268">
    <property type="entry name" value="FBA_3"/>
    <property type="match status" value="1"/>
</dbReference>
<dbReference type="Proteomes" id="UP000325081">
    <property type="component" value="Unassembled WGS sequence"/>
</dbReference>
<dbReference type="AlphaFoldDB" id="A0A5A7R6M0"/>
<dbReference type="NCBIfam" id="TIGR01640">
    <property type="entry name" value="F_box_assoc_1"/>
    <property type="match status" value="1"/>
</dbReference>
<accession>A0A5A7R6M0</accession>